<dbReference type="AlphaFoldDB" id="A0A2U2DTI4"/>
<feature type="transmembrane region" description="Helical" evidence="2">
    <location>
        <begin position="35"/>
        <end position="55"/>
    </location>
</feature>
<dbReference type="Proteomes" id="UP000245252">
    <property type="component" value="Unassembled WGS sequence"/>
</dbReference>
<dbReference type="InterPro" id="IPR000620">
    <property type="entry name" value="EamA_dom"/>
</dbReference>
<evidence type="ECO:0000256" key="1">
    <source>
        <dbReference type="SAM" id="MobiDB-lite"/>
    </source>
</evidence>
<keyword evidence="5" id="KW-1185">Reference proteome</keyword>
<gene>
    <name evidence="4" type="ORF">DEM27_09645</name>
</gene>
<feature type="transmembrane region" description="Helical" evidence="2">
    <location>
        <begin position="175"/>
        <end position="195"/>
    </location>
</feature>
<feature type="transmembrane region" description="Helical" evidence="2">
    <location>
        <begin position="146"/>
        <end position="163"/>
    </location>
</feature>
<accession>A0A2U2DTI4</accession>
<evidence type="ECO:0000256" key="2">
    <source>
        <dbReference type="SAM" id="Phobius"/>
    </source>
</evidence>
<keyword evidence="2" id="KW-1133">Transmembrane helix</keyword>
<evidence type="ECO:0000259" key="3">
    <source>
        <dbReference type="Pfam" id="PF00892"/>
    </source>
</evidence>
<dbReference type="InterPro" id="IPR037185">
    <property type="entry name" value="EmrE-like"/>
</dbReference>
<reference evidence="4 5" key="1">
    <citation type="submission" date="2018-05" db="EMBL/GenBank/DDBJ databases">
        <title>The draft genome of strain NS-104.</title>
        <authorList>
            <person name="Hang P."/>
            <person name="Jiang J."/>
        </authorList>
    </citation>
    <scope>NUCLEOTIDE SEQUENCE [LARGE SCALE GENOMIC DNA]</scope>
    <source>
        <strain evidence="4 5">NS-104</strain>
    </source>
</reference>
<comment type="caution">
    <text evidence="4">The sequence shown here is derived from an EMBL/GenBank/DDBJ whole genome shotgun (WGS) entry which is preliminary data.</text>
</comment>
<evidence type="ECO:0000313" key="4">
    <source>
        <dbReference type="EMBL" id="PWE56623.1"/>
    </source>
</evidence>
<proteinExistence type="predicted"/>
<feature type="transmembrane region" description="Helical" evidence="2">
    <location>
        <begin position="210"/>
        <end position="230"/>
    </location>
</feature>
<dbReference type="EMBL" id="QFBC01000003">
    <property type="protein sequence ID" value="PWE56623.1"/>
    <property type="molecule type" value="Genomic_DNA"/>
</dbReference>
<dbReference type="PANTHER" id="PTHR22911:SF135">
    <property type="entry name" value="BLR4310 PROTEIN"/>
    <property type="match status" value="1"/>
</dbReference>
<dbReference type="RefSeq" id="WP_109457999.1">
    <property type="nucleotide sequence ID" value="NZ_QFBC01000003.1"/>
</dbReference>
<feature type="compositionally biased region" description="Polar residues" evidence="1">
    <location>
        <begin position="304"/>
        <end position="313"/>
    </location>
</feature>
<dbReference type="OrthoDB" id="7165334at2"/>
<dbReference type="SUPFAM" id="SSF103481">
    <property type="entry name" value="Multidrug resistance efflux transporter EmrE"/>
    <property type="match status" value="2"/>
</dbReference>
<dbReference type="Pfam" id="PF00892">
    <property type="entry name" value="EamA"/>
    <property type="match status" value="1"/>
</dbReference>
<protein>
    <submittedName>
        <fullName evidence="4">EamA family transporter</fullName>
    </submittedName>
</protein>
<feature type="transmembrane region" description="Helical" evidence="2">
    <location>
        <begin position="67"/>
        <end position="89"/>
    </location>
</feature>
<feature type="transmembrane region" description="Helical" evidence="2">
    <location>
        <begin position="95"/>
        <end position="116"/>
    </location>
</feature>
<feature type="region of interest" description="Disordered" evidence="1">
    <location>
        <begin position="290"/>
        <end position="313"/>
    </location>
</feature>
<organism evidence="4 5">
    <name type="scientific">Metarhizobium album</name>
    <dbReference type="NCBI Taxonomy" id="2182425"/>
    <lineage>
        <taxon>Bacteria</taxon>
        <taxon>Pseudomonadati</taxon>
        <taxon>Pseudomonadota</taxon>
        <taxon>Alphaproteobacteria</taxon>
        <taxon>Hyphomicrobiales</taxon>
        <taxon>Rhizobiaceae</taxon>
        <taxon>Metarhizobium</taxon>
    </lineage>
</organism>
<keyword evidence="2" id="KW-0472">Membrane</keyword>
<evidence type="ECO:0000313" key="5">
    <source>
        <dbReference type="Proteomes" id="UP000245252"/>
    </source>
</evidence>
<feature type="transmembrane region" description="Helical" evidence="2">
    <location>
        <begin position="242"/>
        <end position="258"/>
    </location>
</feature>
<feature type="transmembrane region" description="Helical" evidence="2">
    <location>
        <begin position="264"/>
        <end position="281"/>
    </location>
</feature>
<feature type="domain" description="EamA" evidence="3">
    <location>
        <begin position="8"/>
        <end position="140"/>
    </location>
</feature>
<keyword evidence="2" id="KW-0812">Transmembrane</keyword>
<dbReference type="PANTHER" id="PTHR22911">
    <property type="entry name" value="ACYL-MALONYL CONDENSING ENZYME-RELATED"/>
    <property type="match status" value="1"/>
</dbReference>
<sequence>MSLSRNTRGALLMMAAMAGFSGNDALIKAVTPVMNVGQIMCVRGIVTTVLVFFIARHLGALRPWRVLLQPMILLRVLFEILAAITYLTAIAAIPLANAAAILQALPLVVTLGAAVFLGEPVGWRRWTAIAVGFVGVLIIIRPGAEGFGLASASVVLCTFFTAARDLATRQVRSEVPSLMVTLATAVTGCVAGALLTQPMGGWRPMSAESFAILLSASVLVLVGYQCIIIAMRTGEISFIAPFRYFALLWAIVLGMIFFGDMPDLPMLAGIAIVIASGLYTFHRERKRQDEATAKTVSMEKPALTASSTATEKP</sequence>
<name>A0A2U2DTI4_9HYPH</name>
<dbReference type="GO" id="GO:0016020">
    <property type="term" value="C:membrane"/>
    <property type="evidence" value="ECO:0007669"/>
    <property type="project" value="InterPro"/>
</dbReference>